<dbReference type="KEGG" id="sgz:C0216_12310"/>
<evidence type="ECO:0000313" key="1">
    <source>
        <dbReference type="EMBL" id="AXE24135.1"/>
    </source>
</evidence>
<dbReference type="Proteomes" id="UP000252004">
    <property type="component" value="Chromosome"/>
</dbReference>
<proteinExistence type="predicted"/>
<gene>
    <name evidence="1" type="ORF">C0216_12310</name>
</gene>
<name>A0A344TZR4_9ACTN</name>
<organism evidence="1 2">
    <name type="scientific">Streptomyces globosus</name>
    <dbReference type="NCBI Taxonomy" id="68209"/>
    <lineage>
        <taxon>Bacteria</taxon>
        <taxon>Bacillati</taxon>
        <taxon>Actinomycetota</taxon>
        <taxon>Actinomycetes</taxon>
        <taxon>Kitasatosporales</taxon>
        <taxon>Streptomycetaceae</taxon>
        <taxon>Streptomyces</taxon>
    </lineage>
</organism>
<accession>A0A344TZR4</accession>
<dbReference type="RefSeq" id="WP_114055316.1">
    <property type="nucleotide sequence ID" value="NZ_CP030862.1"/>
</dbReference>
<reference evidence="1 2" key="1">
    <citation type="submission" date="2018-01" db="EMBL/GenBank/DDBJ databases">
        <title>Draft genome Sequence of streptomyces globosus LZH-48.</title>
        <authorList>
            <person name="Ran K."/>
            <person name="Li Z."/>
            <person name="Wei S."/>
            <person name="Dong R."/>
        </authorList>
    </citation>
    <scope>NUCLEOTIDE SEQUENCE [LARGE SCALE GENOMIC DNA]</scope>
    <source>
        <strain evidence="1 2">LZH-48</strain>
    </source>
</reference>
<evidence type="ECO:0000313" key="2">
    <source>
        <dbReference type="Proteomes" id="UP000252004"/>
    </source>
</evidence>
<dbReference type="Pfam" id="PF19979">
    <property type="entry name" value="DUF6415"/>
    <property type="match status" value="1"/>
</dbReference>
<keyword evidence="2" id="KW-1185">Reference proteome</keyword>
<dbReference type="AlphaFoldDB" id="A0A344TZR4"/>
<dbReference type="EMBL" id="CP030862">
    <property type="protein sequence ID" value="AXE24135.1"/>
    <property type="molecule type" value="Genomic_DNA"/>
</dbReference>
<protein>
    <submittedName>
        <fullName evidence="1">Uncharacterized protein</fullName>
    </submittedName>
</protein>
<dbReference type="InterPro" id="IPR046300">
    <property type="entry name" value="DUF6415"/>
</dbReference>
<sequence length="121" mass="13229">MTTRAATQASVPADTMRALCARVLTPNAYRIQGGDVREATALLHGYVQLLLCERDGGSQACTDAELLLSHGPGEGRLGAWIHMRALARVCRVLLIERQVRQRRNRAAVDQAPKDPDLVVTQ</sequence>